<feature type="domain" description="DUF7083" evidence="2">
    <location>
        <begin position="45"/>
        <end position="99"/>
    </location>
</feature>
<feature type="domain" description="Reverse transcriptase" evidence="1">
    <location>
        <begin position="126"/>
        <end position="231"/>
    </location>
</feature>
<dbReference type="InterPro" id="IPR000477">
    <property type="entry name" value="RT_dom"/>
</dbReference>
<evidence type="ECO:0000259" key="1">
    <source>
        <dbReference type="Pfam" id="PF00078"/>
    </source>
</evidence>
<evidence type="ECO:0000313" key="3">
    <source>
        <dbReference type="EMBL" id="PIO75566.1"/>
    </source>
</evidence>
<dbReference type="Proteomes" id="UP000230423">
    <property type="component" value="Unassembled WGS sequence"/>
</dbReference>
<name>A0A2G9UZK6_TELCI</name>
<protein>
    <submittedName>
        <fullName evidence="3">Uncharacterized protein</fullName>
    </submittedName>
</protein>
<proteinExistence type="predicted"/>
<sequence>MHLIGEQKALQKGWDDVYAAETSRRSPSKDFYACSCSARIRDRLARIDKFSYDSEQDVCFNMWYNRHKDIFDIDCAGIEEKGKTRLLVSAIDAMSFSPNEDIDIFVNSLKARALEANFKEIKHESSKCLAMVEVDDNSKELLTINTHRGLYRYNRLPFGVKSAPGIVRQIVDLMTSGLNGVAAYLDDVIVTGRTLSEHNANLEALFSRISAYGFRVRIDKCHFVMNQLTYLRNVISAAGRRPDPKKIDAITQMPKPKDTAQVKSFLGLINHYGAFVPKMRQLQYRNTRNFGQTDALSCLIAAQSPPEEDVVIAKIAHDINTSFNDNVNRLSVTAKEVAHVTAEDDTLRQVLGALTHNNWPKKKITDSC</sequence>
<gene>
    <name evidence="3" type="ORF">TELCIR_02378</name>
</gene>
<dbReference type="CDD" id="cd01647">
    <property type="entry name" value="RT_LTR"/>
    <property type="match status" value="1"/>
</dbReference>
<dbReference type="Gene3D" id="3.30.70.270">
    <property type="match status" value="2"/>
</dbReference>
<dbReference type="PANTHER" id="PTHR37984:SF5">
    <property type="entry name" value="PROTEIN NYNRIN-LIKE"/>
    <property type="match status" value="1"/>
</dbReference>
<evidence type="ECO:0000313" key="4">
    <source>
        <dbReference type="Proteomes" id="UP000230423"/>
    </source>
</evidence>
<dbReference type="InterPro" id="IPR050951">
    <property type="entry name" value="Retrovirus_Pol_polyprotein"/>
</dbReference>
<dbReference type="InterPro" id="IPR043128">
    <property type="entry name" value="Rev_trsase/Diguanyl_cyclase"/>
</dbReference>
<dbReference type="Gene3D" id="3.10.10.10">
    <property type="entry name" value="HIV Type 1 Reverse Transcriptase, subunit A, domain 1"/>
    <property type="match status" value="1"/>
</dbReference>
<evidence type="ECO:0000259" key="2">
    <source>
        <dbReference type="Pfam" id="PF23309"/>
    </source>
</evidence>
<dbReference type="InterPro" id="IPR055510">
    <property type="entry name" value="DUF7083"/>
</dbReference>
<organism evidence="3 4">
    <name type="scientific">Teladorsagia circumcincta</name>
    <name type="common">Brown stomach worm</name>
    <name type="synonym">Ostertagia circumcincta</name>
    <dbReference type="NCBI Taxonomy" id="45464"/>
    <lineage>
        <taxon>Eukaryota</taxon>
        <taxon>Metazoa</taxon>
        <taxon>Ecdysozoa</taxon>
        <taxon>Nematoda</taxon>
        <taxon>Chromadorea</taxon>
        <taxon>Rhabditida</taxon>
        <taxon>Rhabditina</taxon>
        <taxon>Rhabditomorpha</taxon>
        <taxon>Strongyloidea</taxon>
        <taxon>Trichostrongylidae</taxon>
        <taxon>Teladorsagia</taxon>
    </lineage>
</organism>
<dbReference type="AlphaFoldDB" id="A0A2G9UZK6"/>
<dbReference type="InterPro" id="IPR043502">
    <property type="entry name" value="DNA/RNA_pol_sf"/>
</dbReference>
<accession>A0A2G9UZK6</accession>
<dbReference type="OrthoDB" id="427924at2759"/>
<dbReference type="SUPFAM" id="SSF56672">
    <property type="entry name" value="DNA/RNA polymerases"/>
    <property type="match status" value="1"/>
</dbReference>
<dbReference type="Pfam" id="PF00078">
    <property type="entry name" value="RVT_1"/>
    <property type="match status" value="1"/>
</dbReference>
<keyword evidence="4" id="KW-1185">Reference proteome</keyword>
<dbReference type="PANTHER" id="PTHR37984">
    <property type="entry name" value="PROTEIN CBG26694"/>
    <property type="match status" value="1"/>
</dbReference>
<dbReference type="EMBL" id="KZ345129">
    <property type="protein sequence ID" value="PIO75566.1"/>
    <property type="molecule type" value="Genomic_DNA"/>
</dbReference>
<reference evidence="3 4" key="1">
    <citation type="submission" date="2015-09" db="EMBL/GenBank/DDBJ databases">
        <title>Draft genome of the parasitic nematode Teladorsagia circumcincta isolate WARC Sus (inbred).</title>
        <authorList>
            <person name="Mitreva M."/>
        </authorList>
    </citation>
    <scope>NUCLEOTIDE SEQUENCE [LARGE SCALE GENOMIC DNA]</scope>
    <source>
        <strain evidence="3 4">S</strain>
    </source>
</reference>
<dbReference type="Pfam" id="PF23309">
    <property type="entry name" value="DUF7083"/>
    <property type="match status" value="1"/>
</dbReference>